<dbReference type="Proteomes" id="UP000538292">
    <property type="component" value="Unassembled WGS sequence"/>
</dbReference>
<dbReference type="AlphaFoldDB" id="A0A7W1XUZ8"/>
<evidence type="ECO:0000256" key="1">
    <source>
        <dbReference type="SAM" id="Phobius"/>
    </source>
</evidence>
<keyword evidence="1" id="KW-0812">Transmembrane</keyword>
<keyword evidence="3" id="KW-1185">Reference proteome</keyword>
<accession>A0A7W1XUZ8</accession>
<sequence>MGKLLKAIFGFFTSLIPFIETLFLSFVIGRYLHSTSLSIVIFIALIFTSFIWHSLFKAIAWAVMVYLMVTVSQSSGVVFAVILAVVVGGIRFVLEKIIRR</sequence>
<protein>
    <submittedName>
        <fullName evidence="2">Uncharacterized protein</fullName>
    </submittedName>
</protein>
<keyword evidence="1" id="KW-1133">Transmembrane helix</keyword>
<evidence type="ECO:0000313" key="3">
    <source>
        <dbReference type="Proteomes" id="UP000538292"/>
    </source>
</evidence>
<dbReference type="EMBL" id="JACEOL010000067">
    <property type="protein sequence ID" value="MBA4603783.1"/>
    <property type="molecule type" value="Genomic_DNA"/>
</dbReference>
<organism evidence="2 3">
    <name type="scientific">Thermoactinomyces mirandus</name>
    <dbReference type="NCBI Taxonomy" id="2756294"/>
    <lineage>
        <taxon>Bacteria</taxon>
        <taxon>Bacillati</taxon>
        <taxon>Bacillota</taxon>
        <taxon>Bacilli</taxon>
        <taxon>Bacillales</taxon>
        <taxon>Thermoactinomycetaceae</taxon>
        <taxon>Thermoactinomyces</taxon>
    </lineage>
</organism>
<proteinExistence type="predicted"/>
<feature type="transmembrane region" description="Helical" evidence="1">
    <location>
        <begin position="40"/>
        <end position="69"/>
    </location>
</feature>
<dbReference type="RefSeq" id="WP_181742255.1">
    <property type="nucleotide sequence ID" value="NZ_JACEOL010000067.1"/>
</dbReference>
<name>A0A7W1XUZ8_9BACL</name>
<feature type="transmembrane region" description="Helical" evidence="1">
    <location>
        <begin position="6"/>
        <end position="28"/>
    </location>
</feature>
<evidence type="ECO:0000313" key="2">
    <source>
        <dbReference type="EMBL" id="MBA4603783.1"/>
    </source>
</evidence>
<feature type="transmembrane region" description="Helical" evidence="1">
    <location>
        <begin position="75"/>
        <end position="94"/>
    </location>
</feature>
<reference evidence="2 3" key="1">
    <citation type="submission" date="2020-07" db="EMBL/GenBank/DDBJ databases">
        <title>Thermoactinomyces phylogeny.</title>
        <authorList>
            <person name="Dunlap C."/>
        </authorList>
    </citation>
    <scope>NUCLEOTIDE SEQUENCE [LARGE SCALE GENOMIC DNA]</scope>
    <source>
        <strain evidence="2 3">AMNI-1</strain>
    </source>
</reference>
<keyword evidence="1" id="KW-0472">Membrane</keyword>
<comment type="caution">
    <text evidence="2">The sequence shown here is derived from an EMBL/GenBank/DDBJ whole genome shotgun (WGS) entry which is preliminary data.</text>
</comment>
<gene>
    <name evidence="2" type="ORF">H2C83_16060</name>
</gene>